<keyword evidence="3" id="KW-0732">Signal</keyword>
<evidence type="ECO:0000313" key="4">
    <source>
        <dbReference type="EMBL" id="CAE0240283.1"/>
    </source>
</evidence>
<feature type="transmembrane region" description="Helical" evidence="2">
    <location>
        <begin position="247"/>
        <end position="266"/>
    </location>
</feature>
<evidence type="ECO:0000256" key="2">
    <source>
        <dbReference type="SAM" id="Phobius"/>
    </source>
</evidence>
<feature type="region of interest" description="Disordered" evidence="1">
    <location>
        <begin position="546"/>
        <end position="574"/>
    </location>
</feature>
<organism evidence="4">
    <name type="scientific">Palpitomonas bilix</name>
    <dbReference type="NCBI Taxonomy" id="652834"/>
    <lineage>
        <taxon>Eukaryota</taxon>
        <taxon>Eukaryota incertae sedis</taxon>
    </lineage>
</organism>
<accession>A0A7S3CXI4</accession>
<feature type="transmembrane region" description="Helical" evidence="2">
    <location>
        <begin position="222"/>
        <end position="240"/>
    </location>
</feature>
<reference evidence="4" key="1">
    <citation type="submission" date="2021-01" db="EMBL/GenBank/DDBJ databases">
        <authorList>
            <person name="Corre E."/>
            <person name="Pelletier E."/>
            <person name="Niang G."/>
            <person name="Scheremetjew M."/>
            <person name="Finn R."/>
            <person name="Kale V."/>
            <person name="Holt S."/>
            <person name="Cochrane G."/>
            <person name="Meng A."/>
            <person name="Brown T."/>
            <person name="Cohen L."/>
        </authorList>
    </citation>
    <scope>NUCLEOTIDE SEQUENCE</scope>
    <source>
        <strain evidence="4">NIES-2562</strain>
    </source>
</reference>
<feature type="signal peptide" evidence="3">
    <location>
        <begin position="1"/>
        <end position="26"/>
    </location>
</feature>
<feature type="transmembrane region" description="Helical" evidence="2">
    <location>
        <begin position="302"/>
        <end position="324"/>
    </location>
</feature>
<dbReference type="PROSITE" id="PS51257">
    <property type="entry name" value="PROKAR_LIPOPROTEIN"/>
    <property type="match status" value="1"/>
</dbReference>
<dbReference type="AlphaFoldDB" id="A0A7S3CXI4"/>
<evidence type="ECO:0000256" key="1">
    <source>
        <dbReference type="SAM" id="MobiDB-lite"/>
    </source>
</evidence>
<protein>
    <submittedName>
        <fullName evidence="4">Uncharacterized protein</fullName>
    </submittedName>
</protein>
<feature type="compositionally biased region" description="Basic and acidic residues" evidence="1">
    <location>
        <begin position="546"/>
        <end position="563"/>
    </location>
</feature>
<name>A0A7S3CXI4_9EUKA</name>
<keyword evidence="2" id="KW-0812">Transmembrane</keyword>
<dbReference type="EMBL" id="HBIB01003818">
    <property type="protein sequence ID" value="CAE0240283.1"/>
    <property type="molecule type" value="Transcribed_RNA"/>
</dbReference>
<evidence type="ECO:0000256" key="3">
    <source>
        <dbReference type="SAM" id="SignalP"/>
    </source>
</evidence>
<sequence>MQMMRRHALFFVVVTALIACVRTCDGTRNGTETKILLGSYHCIIEKDQQLSEDSKQNCSEVALEDDHRFISIYRNGANLTWSSFLRSPFYTHYILVMNNHSNDVWVEQELERIPCPFGELEGVWRVFSSIADALEQVNFYVRQEKVLLKKGQNKTIVVSAAGMQWPFVRTHLKVQSQSSRNMFGSGSTWKVFKDAMGSEEENNPYRDEFNVKVTVEEGPKPVFFLFLIAVPLLAISGRIARYRPFQLSIGTAVATFAIFIIIAMKFRSSLNTTASIFASIAAFLSPYGILQMAKSIWDGSHGPTFVIVFIVVILVSLIITAYLLPKGETSTDEIFEVMLNIFGRLVPAVASESMWSTLVMLEVSVQMLALLNVLCFRQKEESPSHLPHVPQRQYDNRAFYRASPPYSPPAAPVRPPEPPRRTGFFSRAFRRAAEVEVENTVPTSPVLRGAEHGEIRQEGIRHRRDVYEVAQRSHPDISSDRFVVHGVEDYISEQEMRRRSAEATRKGLDELLENVRKNPHLLYTVSDEAQVRLRRMLVEKHGPFNRREVDESEDERPLPRDSIGRAFPVTPVRK</sequence>
<proteinExistence type="predicted"/>
<keyword evidence="2" id="KW-1133">Transmembrane helix</keyword>
<gene>
    <name evidence="4" type="ORF">PBIL07802_LOCUS2437</name>
</gene>
<feature type="chain" id="PRO_5030910924" evidence="3">
    <location>
        <begin position="27"/>
        <end position="574"/>
    </location>
</feature>
<keyword evidence="2" id="KW-0472">Membrane</keyword>
<feature type="transmembrane region" description="Helical" evidence="2">
    <location>
        <begin position="272"/>
        <end position="290"/>
    </location>
</feature>